<dbReference type="InterPro" id="IPR012902">
    <property type="entry name" value="N_methyl_site"/>
</dbReference>
<evidence type="ECO:0000256" key="1">
    <source>
        <dbReference type="SAM" id="Phobius"/>
    </source>
</evidence>
<proteinExistence type="predicted"/>
<dbReference type="RefSeq" id="WP_158011760.1">
    <property type="nucleotide sequence ID" value="NZ_MUEM01000010.1"/>
</dbReference>
<dbReference type="NCBIfam" id="TIGR02532">
    <property type="entry name" value="IV_pilin_GFxxxE"/>
    <property type="match status" value="1"/>
</dbReference>
<keyword evidence="1" id="KW-0472">Membrane</keyword>
<evidence type="ECO:0000313" key="2">
    <source>
        <dbReference type="EMBL" id="OOE42376.1"/>
    </source>
</evidence>
<evidence type="ECO:0008006" key="4">
    <source>
        <dbReference type="Google" id="ProtNLM"/>
    </source>
</evidence>
<dbReference type="Pfam" id="PF07963">
    <property type="entry name" value="N_methyl"/>
    <property type="match status" value="1"/>
</dbReference>
<keyword evidence="1" id="KW-1133">Transmembrane helix</keyword>
<reference evidence="2 3" key="1">
    <citation type="journal article" date="2017" name="Genome Announc.">
        <title>Draft Genome Sequences of Salinivibrio proteolyticus, Salinivibrio sharmensis, Salinivibrio siamensis, Salinivibrio costicola subsp. alcaliphilus, Salinivibrio costicola subsp. vallismortis, and 29 New Isolates Belonging to the Genus Salinivibrio.</title>
        <authorList>
            <person name="Lopez-Hermoso C."/>
            <person name="de la Haba R.R."/>
            <person name="Sanchez-Porro C."/>
            <person name="Bayliss S.C."/>
            <person name="Feil E.J."/>
            <person name="Ventosa A."/>
        </authorList>
    </citation>
    <scope>NUCLEOTIDE SEQUENCE [LARGE SCALE GENOMIC DNA]</scope>
    <source>
        <strain evidence="2 3">IC202</strain>
    </source>
</reference>
<feature type="transmembrane region" description="Helical" evidence="1">
    <location>
        <begin position="7"/>
        <end position="29"/>
    </location>
</feature>
<sequence>MLRARGFSFIEILIALVLVAVTGAGIYTLTVDIQAKQHNVRLAEGAMHVASNQLSHWRLMNTDTPCSASHSVVMRLSRLARCLIDTEDTGYQLAVTEIKNVLTDDDGVYAKTLVLEVRWQDYRNKEQTLRFYFTGSTLRYQGM</sequence>
<dbReference type="AlphaFoldDB" id="A0AB36K4L0"/>
<gene>
    <name evidence="2" type="ORF">BZG09_13965</name>
</gene>
<dbReference type="Proteomes" id="UP000188726">
    <property type="component" value="Unassembled WGS sequence"/>
</dbReference>
<organism evidence="2 3">
    <name type="scientific">Salinivibrio kushneri</name>
    <dbReference type="NCBI Taxonomy" id="1908198"/>
    <lineage>
        <taxon>Bacteria</taxon>
        <taxon>Pseudomonadati</taxon>
        <taxon>Pseudomonadota</taxon>
        <taxon>Gammaproteobacteria</taxon>
        <taxon>Vibrionales</taxon>
        <taxon>Vibrionaceae</taxon>
        <taxon>Salinivibrio</taxon>
    </lineage>
</organism>
<comment type="caution">
    <text evidence="2">The sequence shown here is derived from an EMBL/GenBank/DDBJ whole genome shotgun (WGS) entry which is preliminary data.</text>
</comment>
<name>A0AB36K4L0_9GAMM</name>
<protein>
    <recommendedName>
        <fullName evidence="4">Prepilin-type N-terminal cleavage/methylation domain-containing protein</fullName>
    </recommendedName>
</protein>
<dbReference type="EMBL" id="MUEO01000043">
    <property type="protein sequence ID" value="OOE42376.1"/>
    <property type="molecule type" value="Genomic_DNA"/>
</dbReference>
<accession>A0AB36K4L0</accession>
<keyword evidence="1" id="KW-0812">Transmembrane</keyword>
<evidence type="ECO:0000313" key="3">
    <source>
        <dbReference type="Proteomes" id="UP000188726"/>
    </source>
</evidence>